<dbReference type="Pfam" id="PF07690">
    <property type="entry name" value="MFS_1"/>
    <property type="match status" value="1"/>
</dbReference>
<dbReference type="InterPro" id="IPR036259">
    <property type="entry name" value="MFS_trans_sf"/>
</dbReference>
<keyword evidence="7" id="KW-0458">Lysosome</keyword>
<comment type="catalytic activity">
    <reaction evidence="10">
        <text>L-alpha-aminoacyl-L-arginine(out) = L-alpha-aminoacyl-L-arginine(in)</text>
        <dbReference type="Rhea" id="RHEA:79367"/>
        <dbReference type="ChEBI" id="CHEBI:229968"/>
    </reaction>
</comment>
<feature type="transmembrane region" description="Helical" evidence="25">
    <location>
        <begin position="395"/>
        <end position="414"/>
    </location>
</feature>
<dbReference type="PROSITE" id="PS50850">
    <property type="entry name" value="MFS"/>
    <property type="match status" value="1"/>
</dbReference>
<evidence type="ECO:0000256" key="13">
    <source>
        <dbReference type="ARBA" id="ARBA00044893"/>
    </source>
</evidence>
<evidence type="ECO:0000256" key="6">
    <source>
        <dbReference type="ARBA" id="ARBA00023136"/>
    </source>
</evidence>
<feature type="transmembrane region" description="Helical" evidence="25">
    <location>
        <begin position="178"/>
        <end position="198"/>
    </location>
</feature>
<comment type="catalytic activity">
    <reaction evidence="16">
        <text>L-lysyl-L-lysine(out) = L-lysyl-L-lysine(in)</text>
        <dbReference type="Rhea" id="RHEA:79403"/>
        <dbReference type="ChEBI" id="CHEBI:229956"/>
    </reaction>
</comment>
<evidence type="ECO:0000256" key="19">
    <source>
        <dbReference type="ARBA" id="ARBA00044919"/>
    </source>
</evidence>
<evidence type="ECO:0000256" key="1">
    <source>
        <dbReference type="ARBA" id="ARBA00004155"/>
    </source>
</evidence>
<sequence>MTQNSRPTPTSAKPEHGLGSFLIVLMPIMLAFSLSQFFRSAQALLAGPLREQLAVTPEQLGLISGSFHFAFALMQIPVGVLLDRYGPRLTNGFLTMVTVAGVFIFANAQSVLGLMAGQAVIGVGCSAAFMSALVLAARWTAPEKFAAASGLIVSFSLMGVLASATPLATLVEAYGWRAVYYGLAGIALIAVVLDFILVRDNPPGHATHAQRGESVGDVLRGMVSVWSNRQVWLLSGVAFFSYPTILTVRGLWGGPYLHDVFDLGAVEVGNILLVMTIGMIIGPPTYGQLSRMMPDNTRGLIVFAVLVGAVACLLQAFVGPMGTGIAMVLMLLHGFLGSSATLNYAASRKAVAEHQIGRALTTINLATFGGLFVLQGIAGLIVGHYEADPDTGYKAMFVFLGCGLAVAGISFWIGTRRRGQ</sequence>
<dbReference type="GO" id="GO:0022857">
    <property type="term" value="F:transmembrane transporter activity"/>
    <property type="evidence" value="ECO:0007669"/>
    <property type="project" value="InterPro"/>
</dbReference>
<feature type="domain" description="Major facilitator superfamily (MFS) profile" evidence="26">
    <location>
        <begin position="19"/>
        <end position="418"/>
    </location>
</feature>
<dbReference type="AlphaFoldDB" id="A0A853L190"/>
<comment type="catalytic activity">
    <reaction evidence="17">
        <text>L-arginyl-glycine(out) = L-arginyl-glycine(in)</text>
        <dbReference type="Rhea" id="RHEA:79391"/>
        <dbReference type="ChEBI" id="CHEBI:229955"/>
    </reaction>
</comment>
<evidence type="ECO:0000256" key="15">
    <source>
        <dbReference type="ARBA" id="ARBA00044899"/>
    </source>
</evidence>
<evidence type="ECO:0000256" key="18">
    <source>
        <dbReference type="ARBA" id="ARBA00044912"/>
    </source>
</evidence>
<dbReference type="InterPro" id="IPR020846">
    <property type="entry name" value="MFS_dom"/>
</dbReference>
<evidence type="ECO:0000256" key="12">
    <source>
        <dbReference type="ARBA" id="ARBA00044891"/>
    </source>
</evidence>
<protein>
    <recommendedName>
        <fullName evidence="21">Lysosomal dipeptide transporter MFSD1</fullName>
    </recommendedName>
    <alternativeName>
        <fullName evidence="22">Major facilitator superfamily domain-containing protein 1</fullName>
    </alternativeName>
</protein>
<dbReference type="GO" id="GO:0005765">
    <property type="term" value="C:lysosomal membrane"/>
    <property type="evidence" value="ECO:0007669"/>
    <property type="project" value="UniProtKB-SubCell"/>
</dbReference>
<feature type="transmembrane region" description="Helical" evidence="25">
    <location>
        <begin position="324"/>
        <end position="347"/>
    </location>
</feature>
<comment type="caution">
    <text evidence="27">The sequence shown here is derived from an EMBL/GenBank/DDBJ whole genome shotgun (WGS) entry which is preliminary data.</text>
</comment>
<evidence type="ECO:0000256" key="25">
    <source>
        <dbReference type="SAM" id="Phobius"/>
    </source>
</evidence>
<evidence type="ECO:0000256" key="22">
    <source>
        <dbReference type="ARBA" id="ARBA00045018"/>
    </source>
</evidence>
<comment type="catalytic activity">
    <reaction evidence="9">
        <text>L-histidyl-glycine(out) = L-histidyl-glycine(in)</text>
        <dbReference type="Rhea" id="RHEA:79395"/>
        <dbReference type="ChEBI" id="CHEBI:229957"/>
    </reaction>
</comment>
<comment type="subunit">
    <text evidence="24">Homodimer. Interacts with lysosomal protein GLMP (via lumenal domain); the interaction starts while both proteins are still in the endoplasmic reticulum and is required for stabilization of MFSD1 in lysosomes but has no direct effect on its targeting to lysosomes or transporter activity.</text>
</comment>
<comment type="catalytic activity">
    <reaction evidence="12">
        <text>L-lysyl-L-alpha-amino acid(out) = L-lysyl-L-alpha-amino acid(in)</text>
        <dbReference type="Rhea" id="RHEA:79387"/>
        <dbReference type="ChEBI" id="CHEBI:229965"/>
    </reaction>
</comment>
<feature type="transmembrane region" description="Helical" evidence="25">
    <location>
        <begin position="299"/>
        <end position="318"/>
    </location>
</feature>
<comment type="catalytic activity">
    <reaction evidence="13">
        <text>L-alpha-aminoacyl-L-lysine(out) = L-alpha-aminoacyl-L-lysine(in)</text>
        <dbReference type="Rhea" id="RHEA:79383"/>
        <dbReference type="ChEBI" id="CHEBI:229966"/>
    </reaction>
</comment>
<evidence type="ECO:0000256" key="16">
    <source>
        <dbReference type="ARBA" id="ARBA00044900"/>
    </source>
</evidence>
<feature type="transmembrane region" description="Helical" evidence="25">
    <location>
        <begin position="145"/>
        <end position="166"/>
    </location>
</feature>
<dbReference type="PANTHER" id="PTHR23512">
    <property type="entry name" value="MAJOR FACILITATOR SUPERFAMILY DOMAIN-CONTAINING PROTEIN 1"/>
    <property type="match status" value="1"/>
</dbReference>
<gene>
    <name evidence="27" type="ORF">TH4_09465</name>
</gene>
<keyword evidence="4 25" id="KW-0812">Transmembrane</keyword>
<evidence type="ECO:0000256" key="14">
    <source>
        <dbReference type="ARBA" id="ARBA00044898"/>
    </source>
</evidence>
<evidence type="ECO:0000256" key="24">
    <source>
        <dbReference type="ARBA" id="ARBA00046376"/>
    </source>
</evidence>
<evidence type="ECO:0000256" key="5">
    <source>
        <dbReference type="ARBA" id="ARBA00022989"/>
    </source>
</evidence>
<dbReference type="RefSeq" id="WP_064780763.1">
    <property type="nucleotide sequence ID" value="NZ_JPVZ01000003.1"/>
</dbReference>
<evidence type="ECO:0000256" key="11">
    <source>
        <dbReference type="ARBA" id="ARBA00044884"/>
    </source>
</evidence>
<dbReference type="InterPro" id="IPR052187">
    <property type="entry name" value="MFSD1"/>
</dbReference>
<evidence type="ECO:0000256" key="8">
    <source>
        <dbReference type="ARBA" id="ARBA00044876"/>
    </source>
</evidence>
<evidence type="ECO:0000313" key="28">
    <source>
        <dbReference type="Proteomes" id="UP000094009"/>
    </source>
</evidence>
<feature type="transmembrane region" description="Helical" evidence="25">
    <location>
        <begin position="231"/>
        <end position="252"/>
    </location>
</feature>
<dbReference type="EMBL" id="JPVZ01000003">
    <property type="protein sequence ID" value="OAZ10446.1"/>
    <property type="molecule type" value="Genomic_DNA"/>
</dbReference>
<comment type="catalytic activity">
    <reaction evidence="14">
        <text>L-aspartyl-L-lysine(out) = L-aspartyl-L-lysine(in)</text>
        <dbReference type="Rhea" id="RHEA:79411"/>
        <dbReference type="ChEBI" id="CHEBI:229953"/>
    </reaction>
</comment>
<comment type="similarity">
    <text evidence="2">Belongs to the major facilitator superfamily.</text>
</comment>
<keyword evidence="3" id="KW-0813">Transport</keyword>
<feature type="transmembrane region" description="Helical" evidence="25">
    <location>
        <begin position="59"/>
        <end position="82"/>
    </location>
</feature>
<evidence type="ECO:0000256" key="7">
    <source>
        <dbReference type="ARBA" id="ARBA00023228"/>
    </source>
</evidence>
<comment type="catalytic activity">
    <reaction evidence="20">
        <text>L-lysyl-glycine(out) = L-lysyl-glycine(in)</text>
        <dbReference type="Rhea" id="RHEA:79407"/>
        <dbReference type="ChEBI" id="CHEBI:191202"/>
    </reaction>
</comment>
<organism evidence="27 28">
    <name type="scientific">Thalassospira tepidiphila MCCC 1A03514</name>
    <dbReference type="NCBI Taxonomy" id="1177930"/>
    <lineage>
        <taxon>Bacteria</taxon>
        <taxon>Pseudomonadati</taxon>
        <taxon>Pseudomonadota</taxon>
        <taxon>Alphaproteobacteria</taxon>
        <taxon>Rhodospirillales</taxon>
        <taxon>Thalassospiraceae</taxon>
        <taxon>Thalassospira</taxon>
    </lineage>
</organism>
<feature type="transmembrane region" description="Helical" evidence="25">
    <location>
        <begin position="21"/>
        <end position="39"/>
    </location>
</feature>
<feature type="transmembrane region" description="Helical" evidence="25">
    <location>
        <begin position="89"/>
        <end position="108"/>
    </location>
</feature>
<evidence type="ECO:0000256" key="9">
    <source>
        <dbReference type="ARBA" id="ARBA00044878"/>
    </source>
</evidence>
<dbReference type="SUPFAM" id="SSF103473">
    <property type="entry name" value="MFS general substrate transporter"/>
    <property type="match status" value="1"/>
</dbReference>
<comment type="subcellular location">
    <subcellularLocation>
        <location evidence="1">Lysosome membrane</location>
        <topology evidence="1">Multi-pass membrane protein</topology>
    </subcellularLocation>
</comment>
<dbReference type="InterPro" id="IPR011701">
    <property type="entry name" value="MFS"/>
</dbReference>
<evidence type="ECO:0000313" key="27">
    <source>
        <dbReference type="EMBL" id="OAZ10446.1"/>
    </source>
</evidence>
<evidence type="ECO:0000256" key="20">
    <source>
        <dbReference type="ARBA" id="ARBA00044924"/>
    </source>
</evidence>
<comment type="catalytic activity">
    <reaction evidence="19">
        <text>L-alanyl-L-lysine(out) = L-alanyl-L-lysine(in)</text>
        <dbReference type="Rhea" id="RHEA:79415"/>
        <dbReference type="ChEBI" id="CHEBI:192470"/>
    </reaction>
</comment>
<feature type="transmembrane region" description="Helical" evidence="25">
    <location>
        <begin position="114"/>
        <end position="136"/>
    </location>
</feature>
<comment type="catalytic activity">
    <reaction evidence="18">
        <text>L-histidyl-L-alpha-amino acid(out) = L-histidyl-L-alpha-amino acid(in)</text>
        <dbReference type="Rhea" id="RHEA:79379"/>
        <dbReference type="ChEBI" id="CHEBI:229964"/>
    </reaction>
</comment>
<comment type="catalytic activity">
    <reaction evidence="11">
        <text>L-alpha-aminoacyl-L-histidine(out) = L-alpha-aminoacyl-L-histidine(in)</text>
        <dbReference type="Rhea" id="RHEA:79375"/>
        <dbReference type="ChEBI" id="CHEBI:229967"/>
    </reaction>
</comment>
<name>A0A853L190_9PROT</name>
<evidence type="ECO:0000256" key="4">
    <source>
        <dbReference type="ARBA" id="ARBA00022692"/>
    </source>
</evidence>
<evidence type="ECO:0000256" key="3">
    <source>
        <dbReference type="ARBA" id="ARBA00022448"/>
    </source>
</evidence>
<evidence type="ECO:0000256" key="21">
    <source>
        <dbReference type="ARBA" id="ARBA00044985"/>
    </source>
</evidence>
<proteinExistence type="inferred from homology"/>
<evidence type="ECO:0000259" key="26">
    <source>
        <dbReference type="PROSITE" id="PS50850"/>
    </source>
</evidence>
<evidence type="ECO:0000256" key="17">
    <source>
        <dbReference type="ARBA" id="ARBA00044903"/>
    </source>
</evidence>
<dbReference type="Gene3D" id="1.20.1250.20">
    <property type="entry name" value="MFS general substrate transporter like domains"/>
    <property type="match status" value="2"/>
</dbReference>
<evidence type="ECO:0000256" key="2">
    <source>
        <dbReference type="ARBA" id="ARBA00008335"/>
    </source>
</evidence>
<feature type="transmembrane region" description="Helical" evidence="25">
    <location>
        <begin position="264"/>
        <end position="287"/>
    </location>
</feature>
<accession>A0A853L190</accession>
<comment type="function">
    <text evidence="23">Lysosomal dipeptide uniporter that selectively exports lysine, arginine or histidine-containing dipeptides with a net positive charge from the lysosome lumen into the cytosol. Could play a role in a specific type of protein O-glycosylation indirectly regulating macrophages migration and tissue invasion. Also essential for liver homeostasis.</text>
</comment>
<evidence type="ECO:0000256" key="23">
    <source>
        <dbReference type="ARBA" id="ARBA00045709"/>
    </source>
</evidence>
<keyword evidence="5 25" id="KW-1133">Transmembrane helix</keyword>
<evidence type="ECO:0000256" key="10">
    <source>
        <dbReference type="ARBA" id="ARBA00044881"/>
    </source>
</evidence>
<comment type="catalytic activity">
    <reaction evidence="8">
        <text>L-lysyl-L-alanine(out) = L-lysyl-L-alanine(in)</text>
        <dbReference type="Rhea" id="RHEA:79399"/>
        <dbReference type="ChEBI" id="CHEBI:229954"/>
    </reaction>
</comment>
<reference evidence="27 28" key="1">
    <citation type="submission" date="2014-07" db="EMBL/GenBank/DDBJ databases">
        <title>Draft genome sequence of Thalassospira tepidiphila 1-1B.</title>
        <authorList>
            <person name="Lai Q."/>
            <person name="Shao Z."/>
        </authorList>
    </citation>
    <scope>NUCLEOTIDE SEQUENCE [LARGE SCALE GENOMIC DNA]</scope>
    <source>
        <strain evidence="27 28">MCCC 1A03514</strain>
    </source>
</reference>
<feature type="transmembrane region" description="Helical" evidence="25">
    <location>
        <begin position="359"/>
        <end position="383"/>
    </location>
</feature>
<comment type="catalytic activity">
    <reaction evidence="15">
        <text>L-arginyl-L-alpha-amino acid(out) = L-arginyl-L-alpha-amino acid(in)</text>
        <dbReference type="Rhea" id="RHEA:79371"/>
        <dbReference type="ChEBI" id="CHEBI:84315"/>
    </reaction>
</comment>
<dbReference type="PANTHER" id="PTHR23512:SF3">
    <property type="entry name" value="MAJOR FACILITATOR SUPERFAMILY DOMAIN-CONTAINING PROTEIN 1"/>
    <property type="match status" value="1"/>
</dbReference>
<keyword evidence="6 25" id="KW-0472">Membrane</keyword>
<dbReference type="Proteomes" id="UP000094009">
    <property type="component" value="Unassembled WGS sequence"/>
</dbReference>